<dbReference type="EMBL" id="JAHRHJ020000006">
    <property type="protein sequence ID" value="KAH9313001.1"/>
    <property type="molecule type" value="Genomic_DNA"/>
</dbReference>
<reference evidence="2 3" key="1">
    <citation type="journal article" date="2021" name="Nat. Plants">
        <title>The Taxus genome provides insights into paclitaxel biosynthesis.</title>
        <authorList>
            <person name="Xiong X."/>
            <person name="Gou J."/>
            <person name="Liao Q."/>
            <person name="Li Y."/>
            <person name="Zhou Q."/>
            <person name="Bi G."/>
            <person name="Li C."/>
            <person name="Du R."/>
            <person name="Wang X."/>
            <person name="Sun T."/>
            <person name="Guo L."/>
            <person name="Liang H."/>
            <person name="Lu P."/>
            <person name="Wu Y."/>
            <person name="Zhang Z."/>
            <person name="Ro D.K."/>
            <person name="Shang Y."/>
            <person name="Huang S."/>
            <person name="Yan J."/>
        </authorList>
    </citation>
    <scope>NUCLEOTIDE SEQUENCE [LARGE SCALE GENOMIC DNA]</scope>
    <source>
        <strain evidence="2">Ta-2019</strain>
    </source>
</reference>
<feature type="non-terminal residue" evidence="2">
    <location>
        <position position="52"/>
    </location>
</feature>
<dbReference type="Proteomes" id="UP000824469">
    <property type="component" value="Unassembled WGS sequence"/>
</dbReference>
<feature type="compositionally biased region" description="Basic and acidic residues" evidence="1">
    <location>
        <begin position="36"/>
        <end position="52"/>
    </location>
</feature>
<evidence type="ECO:0000313" key="3">
    <source>
        <dbReference type="Proteomes" id="UP000824469"/>
    </source>
</evidence>
<feature type="region of interest" description="Disordered" evidence="1">
    <location>
        <begin position="1"/>
        <end position="52"/>
    </location>
</feature>
<protein>
    <submittedName>
        <fullName evidence="2">Uncharacterized protein</fullName>
    </submittedName>
</protein>
<comment type="caution">
    <text evidence="2">The sequence shown here is derived from an EMBL/GenBank/DDBJ whole genome shotgun (WGS) entry which is preliminary data.</text>
</comment>
<proteinExistence type="predicted"/>
<keyword evidence="3" id="KW-1185">Reference proteome</keyword>
<evidence type="ECO:0000256" key="1">
    <source>
        <dbReference type="SAM" id="MobiDB-lite"/>
    </source>
</evidence>
<dbReference type="AlphaFoldDB" id="A0AA38FZI8"/>
<accession>A0AA38FZI8</accession>
<gene>
    <name evidence="2" type="ORF">KI387_028036</name>
</gene>
<sequence>AIEGKNKNTKYEEEKGPTGDEEEKEKNIGDPSGEPTEEHEGMTGEGPVHDTK</sequence>
<evidence type="ECO:0000313" key="2">
    <source>
        <dbReference type="EMBL" id="KAH9313001.1"/>
    </source>
</evidence>
<feature type="non-terminal residue" evidence="2">
    <location>
        <position position="1"/>
    </location>
</feature>
<organism evidence="2 3">
    <name type="scientific">Taxus chinensis</name>
    <name type="common">Chinese yew</name>
    <name type="synonym">Taxus wallichiana var. chinensis</name>
    <dbReference type="NCBI Taxonomy" id="29808"/>
    <lineage>
        <taxon>Eukaryota</taxon>
        <taxon>Viridiplantae</taxon>
        <taxon>Streptophyta</taxon>
        <taxon>Embryophyta</taxon>
        <taxon>Tracheophyta</taxon>
        <taxon>Spermatophyta</taxon>
        <taxon>Pinopsida</taxon>
        <taxon>Pinidae</taxon>
        <taxon>Conifers II</taxon>
        <taxon>Cupressales</taxon>
        <taxon>Taxaceae</taxon>
        <taxon>Taxus</taxon>
    </lineage>
</organism>
<name>A0AA38FZI8_TAXCH</name>
<feature type="compositionally biased region" description="Basic and acidic residues" evidence="1">
    <location>
        <begin position="1"/>
        <end position="28"/>
    </location>
</feature>